<evidence type="ECO:0000259" key="11">
    <source>
        <dbReference type="SMART" id="SM00382"/>
    </source>
</evidence>
<dbReference type="SMART" id="SM00382">
    <property type="entry name" value="AAA"/>
    <property type="match status" value="1"/>
</dbReference>
<keyword evidence="13" id="KW-1185">Reference proteome</keyword>
<name>A0A6G0T106_APHGL</name>
<dbReference type="GO" id="GO:0003677">
    <property type="term" value="F:DNA binding"/>
    <property type="evidence" value="ECO:0007669"/>
    <property type="project" value="InterPro"/>
</dbReference>
<dbReference type="Pfam" id="PF21960">
    <property type="entry name" value="RCF1-5-like_lid"/>
    <property type="match status" value="1"/>
</dbReference>
<comment type="subunit">
    <text evidence="6">Subunit of the RFC complex, an heteropentameric complex consisting of a large subunit RFC1 and four small subunits RFC2, RFC3, RFC4 and RFC5; the RFC complex interacts with PCNA. Forms an heterotetrameric complex with RFC2, RFC4 and RFC5; this complex has ATPase activity but is not stimulated by PCNA. The heterotetramer of subunits RFC2, RFC3, RFC4 and RFC5 interacts with RAD17. Interacts with CNTD1; this interaction facilitates crossover formation.</text>
</comment>
<comment type="function">
    <text evidence="5">Subunit of the replication factor C (RFC) complex which acts during elongation of primed DNA templates by DNA polymerases delta and epsilon, and is necessary for ATP-dependent loading of proliferating cell nuclear antigen (PCNA) onto primed DNA.</text>
</comment>
<comment type="subcellular location">
    <subcellularLocation>
        <location evidence="1">Nucleus</location>
    </subcellularLocation>
</comment>
<organism evidence="12 13">
    <name type="scientific">Aphis glycines</name>
    <name type="common">Soybean aphid</name>
    <dbReference type="NCBI Taxonomy" id="307491"/>
    <lineage>
        <taxon>Eukaryota</taxon>
        <taxon>Metazoa</taxon>
        <taxon>Ecdysozoa</taxon>
        <taxon>Arthropoda</taxon>
        <taxon>Hexapoda</taxon>
        <taxon>Insecta</taxon>
        <taxon>Pterygota</taxon>
        <taxon>Neoptera</taxon>
        <taxon>Paraneoptera</taxon>
        <taxon>Hemiptera</taxon>
        <taxon>Sternorrhyncha</taxon>
        <taxon>Aphidomorpha</taxon>
        <taxon>Aphidoidea</taxon>
        <taxon>Aphididae</taxon>
        <taxon>Aphidini</taxon>
        <taxon>Aphis</taxon>
        <taxon>Aphis</taxon>
    </lineage>
</organism>
<dbReference type="PANTHER" id="PTHR11669:SF1">
    <property type="entry name" value="REPLICATION FACTOR C SUBUNIT 3"/>
    <property type="match status" value="1"/>
</dbReference>
<evidence type="ECO:0000256" key="8">
    <source>
        <dbReference type="ARBA" id="ARBA00076818"/>
    </source>
</evidence>
<protein>
    <recommendedName>
        <fullName evidence="7">Replication factor C subunit 3</fullName>
    </recommendedName>
    <alternativeName>
        <fullName evidence="9">Activator 1 38 kDa subunit</fullName>
    </alternativeName>
    <alternativeName>
        <fullName evidence="10">Activator 1 subunit 3</fullName>
    </alternativeName>
    <alternativeName>
        <fullName evidence="8">Replication factor C 38 kDa subunit</fullName>
    </alternativeName>
</protein>
<comment type="similarity">
    <text evidence="2">Belongs to the activator 1 small subunits family.</text>
</comment>
<dbReference type="Gene3D" id="1.20.272.10">
    <property type="match status" value="1"/>
</dbReference>
<dbReference type="GO" id="GO:0006281">
    <property type="term" value="P:DNA repair"/>
    <property type="evidence" value="ECO:0007669"/>
    <property type="project" value="UniProtKB-ARBA"/>
</dbReference>
<comment type="caution">
    <text evidence="12">The sequence shown here is derived from an EMBL/GenBank/DDBJ whole genome shotgun (WGS) entry which is preliminary data.</text>
</comment>
<evidence type="ECO:0000256" key="2">
    <source>
        <dbReference type="ARBA" id="ARBA00005378"/>
    </source>
</evidence>
<reference evidence="12 13" key="1">
    <citation type="submission" date="2019-08" db="EMBL/GenBank/DDBJ databases">
        <title>The genome of the soybean aphid Biotype 1, its phylome, world population structure and adaptation to the North American continent.</title>
        <authorList>
            <person name="Giordano R."/>
            <person name="Donthu R.K."/>
            <person name="Hernandez A.G."/>
            <person name="Wright C.L."/>
            <person name="Zimin A.V."/>
        </authorList>
    </citation>
    <scope>NUCLEOTIDE SEQUENCE [LARGE SCALE GENOMIC DNA]</scope>
    <source>
        <tissue evidence="12">Whole aphids</tissue>
    </source>
</reference>
<dbReference type="Gene3D" id="1.10.8.60">
    <property type="match status" value="1"/>
</dbReference>
<dbReference type="GO" id="GO:0003689">
    <property type="term" value="F:DNA clamp loader activity"/>
    <property type="evidence" value="ECO:0007669"/>
    <property type="project" value="TreeGrafter"/>
</dbReference>
<sequence length="397" mass="45594">MIHYGRTTLSTIESVGHLSHEYPRPTVFSIVDLVYLNKMSLWADKYRPNSLQKVDYHLDQAQHLTNLVNQGDFPHLLFYGPNGAGKKTRILALLRQLYGPGVERLRTEHMNFMTPSNKKFEIMTVASNYHIEVNASDAGMYDRIVVMELIKTVAQTHQLDSTKQRHFKVILLTEVDRLTKEAQQALRRTMEKYMATCRIILCANSIGQVIPAIRSRCLAVRVPAPTHEDICKILKTICKKEGLTLPDELALIISQNCERNLRRAILMLEASKVKQYPFDVKQSVVVPDWQLYIGDTAKQILSQQTPGKLLEVRSMLYELIVHGIPTNVIFKFLLKELVKNCDVSLKHDIVEIASFYEHSLLKGNKTMFHLEAFVAKFMLLYSKFMEESLNVIHIQLL</sequence>
<dbReference type="SUPFAM" id="SSF52540">
    <property type="entry name" value="P-loop containing nucleoside triphosphate hydrolases"/>
    <property type="match status" value="1"/>
</dbReference>
<dbReference type="OrthoDB" id="761538at2759"/>
<dbReference type="AlphaFoldDB" id="A0A6G0T106"/>
<proteinExistence type="inferred from homology"/>
<evidence type="ECO:0000256" key="1">
    <source>
        <dbReference type="ARBA" id="ARBA00004123"/>
    </source>
</evidence>
<dbReference type="InterPro" id="IPR003593">
    <property type="entry name" value="AAA+_ATPase"/>
</dbReference>
<evidence type="ECO:0000256" key="5">
    <source>
        <dbReference type="ARBA" id="ARBA00058626"/>
    </source>
</evidence>
<dbReference type="FunFam" id="1.10.8.60:FF:000030">
    <property type="entry name" value="replication factor C subunit 3"/>
    <property type="match status" value="1"/>
</dbReference>
<dbReference type="FunFam" id="3.40.50.300:FF:000136">
    <property type="entry name" value="Replication factor C subunit 5"/>
    <property type="match status" value="1"/>
</dbReference>
<dbReference type="GO" id="GO:0005634">
    <property type="term" value="C:nucleus"/>
    <property type="evidence" value="ECO:0007669"/>
    <property type="project" value="UniProtKB-SubCell"/>
</dbReference>
<dbReference type="InterPro" id="IPR008921">
    <property type="entry name" value="DNA_pol3_clamp-load_cplx_C"/>
</dbReference>
<dbReference type="GO" id="GO:0006271">
    <property type="term" value="P:DNA strand elongation involved in DNA replication"/>
    <property type="evidence" value="ECO:0007669"/>
    <property type="project" value="UniProtKB-ARBA"/>
</dbReference>
<dbReference type="Gene3D" id="3.40.50.300">
    <property type="entry name" value="P-loop containing nucleotide triphosphate hydrolases"/>
    <property type="match status" value="1"/>
</dbReference>
<dbReference type="PANTHER" id="PTHR11669">
    <property type="entry name" value="REPLICATION FACTOR C / DNA POLYMERASE III GAMMA-TAU SUBUNIT"/>
    <property type="match status" value="1"/>
</dbReference>
<evidence type="ECO:0000256" key="7">
    <source>
        <dbReference type="ARBA" id="ARBA00070184"/>
    </source>
</evidence>
<dbReference type="Proteomes" id="UP000475862">
    <property type="component" value="Unassembled WGS sequence"/>
</dbReference>
<dbReference type="Pfam" id="PF22534">
    <property type="entry name" value="RFC_C"/>
    <property type="match status" value="1"/>
</dbReference>
<dbReference type="InterPro" id="IPR027417">
    <property type="entry name" value="P-loop_NTPase"/>
</dbReference>
<evidence type="ECO:0000256" key="3">
    <source>
        <dbReference type="ARBA" id="ARBA00022705"/>
    </source>
</evidence>
<evidence type="ECO:0000313" key="13">
    <source>
        <dbReference type="Proteomes" id="UP000475862"/>
    </source>
</evidence>
<dbReference type="Pfam" id="PF13177">
    <property type="entry name" value="DNA_pol3_delta2"/>
    <property type="match status" value="1"/>
</dbReference>
<evidence type="ECO:0000256" key="4">
    <source>
        <dbReference type="ARBA" id="ARBA00023242"/>
    </source>
</evidence>
<keyword evidence="4" id="KW-0539">Nucleus</keyword>
<evidence type="ECO:0000313" key="12">
    <source>
        <dbReference type="EMBL" id="KAE9523587.1"/>
    </source>
</evidence>
<feature type="domain" description="AAA+ ATPase" evidence="11">
    <location>
        <begin position="72"/>
        <end position="225"/>
    </location>
</feature>
<dbReference type="CDD" id="cd00009">
    <property type="entry name" value="AAA"/>
    <property type="match status" value="1"/>
</dbReference>
<keyword evidence="3" id="KW-0235">DNA replication</keyword>
<dbReference type="EMBL" id="VYZN01000079">
    <property type="protein sequence ID" value="KAE9523587.1"/>
    <property type="molecule type" value="Genomic_DNA"/>
</dbReference>
<dbReference type="InterPro" id="IPR050238">
    <property type="entry name" value="DNA_Rep/Repair_Clamp_Loader"/>
</dbReference>
<dbReference type="GO" id="GO:0005663">
    <property type="term" value="C:DNA replication factor C complex"/>
    <property type="evidence" value="ECO:0007669"/>
    <property type="project" value="TreeGrafter"/>
</dbReference>
<gene>
    <name evidence="12" type="ORF">AGLY_016139</name>
</gene>
<dbReference type="FunFam" id="1.20.272.10:FF:000002">
    <property type="entry name" value="Replication factor C subunit 3"/>
    <property type="match status" value="1"/>
</dbReference>
<dbReference type="SUPFAM" id="SSF48019">
    <property type="entry name" value="post-AAA+ oligomerization domain-like"/>
    <property type="match status" value="1"/>
</dbReference>
<evidence type="ECO:0000256" key="6">
    <source>
        <dbReference type="ARBA" id="ARBA00062267"/>
    </source>
</evidence>
<evidence type="ECO:0000256" key="10">
    <source>
        <dbReference type="ARBA" id="ARBA00080379"/>
    </source>
</evidence>
<evidence type="ECO:0000256" key="9">
    <source>
        <dbReference type="ARBA" id="ARBA00079394"/>
    </source>
</evidence>
<accession>A0A6G0T106</accession>